<dbReference type="AlphaFoldDB" id="A0A6L9VYY9"/>
<reference evidence="1 2" key="1">
    <citation type="submission" date="2019-12" db="EMBL/GenBank/DDBJ databases">
        <title>the WGS of Blastococcus saxobsidens 67B17.</title>
        <authorList>
            <person name="Jiang Z."/>
        </authorList>
    </citation>
    <scope>NUCLEOTIDE SEQUENCE [LARGE SCALE GENOMIC DNA]</scope>
    <source>
        <strain evidence="1 2">67B17</strain>
    </source>
</reference>
<accession>A0A6L9VYY9</accession>
<dbReference type="Pfam" id="PF09981">
    <property type="entry name" value="DUF2218"/>
    <property type="match status" value="1"/>
</dbReference>
<dbReference type="InterPro" id="IPR014543">
    <property type="entry name" value="UCP028291"/>
</dbReference>
<dbReference type="EMBL" id="JAAGWG010000006">
    <property type="protein sequence ID" value="NEK85006.1"/>
    <property type="molecule type" value="Genomic_DNA"/>
</dbReference>
<comment type="caution">
    <text evidence="1">The sequence shown here is derived from an EMBL/GenBank/DDBJ whole genome shotgun (WGS) entry which is preliminary data.</text>
</comment>
<name>A0A6L9VYY9_9ACTN</name>
<evidence type="ECO:0000313" key="1">
    <source>
        <dbReference type="EMBL" id="NEK85006.1"/>
    </source>
</evidence>
<organism evidence="1 2">
    <name type="scientific">Blastococcus saxobsidens</name>
    <dbReference type="NCBI Taxonomy" id="138336"/>
    <lineage>
        <taxon>Bacteria</taxon>
        <taxon>Bacillati</taxon>
        <taxon>Actinomycetota</taxon>
        <taxon>Actinomycetes</taxon>
        <taxon>Geodermatophilales</taxon>
        <taxon>Geodermatophilaceae</taxon>
        <taxon>Blastococcus</taxon>
    </lineage>
</organism>
<protein>
    <submittedName>
        <fullName evidence="1">DUF2218 domain-containing protein</fullName>
    </submittedName>
</protein>
<dbReference type="Proteomes" id="UP000479241">
    <property type="component" value="Unassembled WGS sequence"/>
</dbReference>
<gene>
    <name evidence="1" type="ORF">GCU60_04415</name>
</gene>
<sequence>MTAPLRATAAVRTGVPGRYAKQLVSHLGRKVEFSSQAGTSTAAFFEHGTGSIVVGDGVLTLVAESGTPEGLARVQHVLGDHLQRFGQRDGLVVSWSAAQAGPTAV</sequence>
<dbReference type="RefSeq" id="WP_163202627.1">
    <property type="nucleotide sequence ID" value="NZ_JAAGWG010000006.1"/>
</dbReference>
<dbReference type="Gene3D" id="3.30.310.50">
    <property type="entry name" value="Alpha-D-phosphohexomutase, C-terminal domain"/>
    <property type="match status" value="1"/>
</dbReference>
<evidence type="ECO:0000313" key="2">
    <source>
        <dbReference type="Proteomes" id="UP000479241"/>
    </source>
</evidence>
<proteinExistence type="predicted"/>